<protein>
    <submittedName>
        <fullName evidence="1">Uncharacterized protein</fullName>
    </submittedName>
</protein>
<organism evidence="1 2">
    <name type="scientific">Pseudomassariella vexata</name>
    <dbReference type="NCBI Taxonomy" id="1141098"/>
    <lineage>
        <taxon>Eukaryota</taxon>
        <taxon>Fungi</taxon>
        <taxon>Dikarya</taxon>
        <taxon>Ascomycota</taxon>
        <taxon>Pezizomycotina</taxon>
        <taxon>Sordariomycetes</taxon>
        <taxon>Xylariomycetidae</taxon>
        <taxon>Amphisphaeriales</taxon>
        <taxon>Pseudomassariaceae</taxon>
        <taxon>Pseudomassariella</taxon>
    </lineage>
</organism>
<sequence length="60" mass="7033">MNVVKLIRKENDYYGVRLVPDETTYSQPKSYGNTYVYVQQDQAFLYCSCRRGIVLVTSRC</sequence>
<dbReference type="InParanoid" id="A0A1Y2EAF3"/>
<dbReference type="Proteomes" id="UP000193689">
    <property type="component" value="Unassembled WGS sequence"/>
</dbReference>
<dbReference type="RefSeq" id="XP_040718523.1">
    <property type="nucleotide sequence ID" value="XM_040859533.1"/>
</dbReference>
<dbReference type="AlphaFoldDB" id="A0A1Y2EAF3"/>
<name>A0A1Y2EAF3_9PEZI</name>
<dbReference type="GeneID" id="63775745"/>
<comment type="caution">
    <text evidence="1">The sequence shown here is derived from an EMBL/GenBank/DDBJ whole genome shotgun (WGS) entry which is preliminary data.</text>
</comment>
<gene>
    <name evidence="1" type="ORF">BCR38DRAFT_422520</name>
</gene>
<dbReference type="EMBL" id="MCFJ01000003">
    <property type="protein sequence ID" value="ORY68236.1"/>
    <property type="molecule type" value="Genomic_DNA"/>
</dbReference>
<reference evidence="1 2" key="1">
    <citation type="submission" date="2016-07" db="EMBL/GenBank/DDBJ databases">
        <title>Pervasive Adenine N6-methylation of Active Genes in Fungi.</title>
        <authorList>
            <consortium name="DOE Joint Genome Institute"/>
            <person name="Mondo S.J."/>
            <person name="Dannebaum R.O."/>
            <person name="Kuo R.C."/>
            <person name="Labutti K."/>
            <person name="Haridas S."/>
            <person name="Kuo A."/>
            <person name="Salamov A."/>
            <person name="Ahrendt S.R."/>
            <person name="Lipzen A."/>
            <person name="Sullivan W."/>
            <person name="Andreopoulos W.B."/>
            <person name="Clum A."/>
            <person name="Lindquist E."/>
            <person name="Daum C."/>
            <person name="Ramamoorthy G.K."/>
            <person name="Gryganskyi A."/>
            <person name="Culley D."/>
            <person name="Magnuson J.K."/>
            <person name="James T.Y."/>
            <person name="O'Malley M.A."/>
            <person name="Stajich J.E."/>
            <person name="Spatafora J.W."/>
            <person name="Visel A."/>
            <person name="Grigoriev I.V."/>
        </authorList>
    </citation>
    <scope>NUCLEOTIDE SEQUENCE [LARGE SCALE GENOMIC DNA]</scope>
    <source>
        <strain evidence="1 2">CBS 129021</strain>
    </source>
</reference>
<keyword evidence="2" id="KW-1185">Reference proteome</keyword>
<proteinExistence type="predicted"/>
<accession>A0A1Y2EAF3</accession>
<evidence type="ECO:0000313" key="1">
    <source>
        <dbReference type="EMBL" id="ORY68236.1"/>
    </source>
</evidence>
<evidence type="ECO:0000313" key="2">
    <source>
        <dbReference type="Proteomes" id="UP000193689"/>
    </source>
</evidence>